<dbReference type="AlphaFoldDB" id="B9T7M2"/>
<gene>
    <name evidence="1" type="ORF">RCOM_0252120</name>
</gene>
<keyword evidence="2" id="KW-1185">Reference proteome</keyword>
<evidence type="ECO:0000313" key="1">
    <source>
        <dbReference type="EMBL" id="EEF28140.1"/>
    </source>
</evidence>
<dbReference type="InterPro" id="IPR036612">
    <property type="entry name" value="KH_dom_type_1_sf"/>
</dbReference>
<sequence>RKIVEDCIQNKLHQVYHIKILVMKNSLKRIRHFKTRTGIGSFQRLRSMIST</sequence>
<organism evidence="1 2">
    <name type="scientific">Ricinus communis</name>
    <name type="common">Castor bean</name>
    <dbReference type="NCBI Taxonomy" id="3988"/>
    <lineage>
        <taxon>Eukaryota</taxon>
        <taxon>Viridiplantae</taxon>
        <taxon>Streptophyta</taxon>
        <taxon>Embryophyta</taxon>
        <taxon>Tracheophyta</taxon>
        <taxon>Spermatophyta</taxon>
        <taxon>Magnoliopsida</taxon>
        <taxon>eudicotyledons</taxon>
        <taxon>Gunneridae</taxon>
        <taxon>Pentapetalae</taxon>
        <taxon>rosids</taxon>
        <taxon>fabids</taxon>
        <taxon>Malpighiales</taxon>
        <taxon>Euphorbiaceae</taxon>
        <taxon>Acalyphoideae</taxon>
        <taxon>Acalypheae</taxon>
        <taxon>Ricinus</taxon>
    </lineage>
</organism>
<protein>
    <submittedName>
        <fullName evidence="1">Uncharacterized protein</fullName>
    </submittedName>
</protein>
<name>B9T7M2_RICCO</name>
<proteinExistence type="predicted"/>
<dbReference type="InParanoid" id="B9T7M2"/>
<evidence type="ECO:0000313" key="2">
    <source>
        <dbReference type="Proteomes" id="UP000008311"/>
    </source>
</evidence>
<dbReference type="EMBL" id="EQ974774">
    <property type="protein sequence ID" value="EEF28140.1"/>
    <property type="molecule type" value="Genomic_DNA"/>
</dbReference>
<dbReference type="Gene3D" id="3.30.1370.10">
    <property type="entry name" value="K Homology domain, type 1"/>
    <property type="match status" value="1"/>
</dbReference>
<dbReference type="Proteomes" id="UP000008311">
    <property type="component" value="Unassembled WGS sequence"/>
</dbReference>
<accession>B9T7M2</accession>
<reference evidence="2" key="1">
    <citation type="journal article" date="2010" name="Nat. Biotechnol.">
        <title>Draft genome sequence of the oilseed species Ricinus communis.</title>
        <authorList>
            <person name="Chan A.P."/>
            <person name="Crabtree J."/>
            <person name="Zhao Q."/>
            <person name="Lorenzi H."/>
            <person name="Orvis J."/>
            <person name="Puiu D."/>
            <person name="Melake-Berhan A."/>
            <person name="Jones K.M."/>
            <person name="Redman J."/>
            <person name="Chen G."/>
            <person name="Cahoon E.B."/>
            <person name="Gedil M."/>
            <person name="Stanke M."/>
            <person name="Haas B.J."/>
            <person name="Wortman J.R."/>
            <person name="Fraser-Liggett C.M."/>
            <person name="Ravel J."/>
            <person name="Rabinowicz P.D."/>
        </authorList>
    </citation>
    <scope>NUCLEOTIDE SEQUENCE [LARGE SCALE GENOMIC DNA]</scope>
    <source>
        <strain evidence="2">cv. Hale</strain>
    </source>
</reference>
<feature type="non-terminal residue" evidence="1">
    <location>
        <position position="1"/>
    </location>
</feature>
<dbReference type="GO" id="GO:0003723">
    <property type="term" value="F:RNA binding"/>
    <property type="evidence" value="ECO:0007669"/>
    <property type="project" value="InterPro"/>
</dbReference>